<dbReference type="CDD" id="cd18578">
    <property type="entry name" value="ABC_6TM_Pgp_ABCB1_D2_like"/>
    <property type="match status" value="2"/>
</dbReference>
<evidence type="ECO:0000256" key="1">
    <source>
        <dbReference type="ARBA" id="ARBA00004651"/>
    </source>
</evidence>
<feature type="domain" description="ABC transmembrane type-1" evidence="16">
    <location>
        <begin position="1651"/>
        <end position="1938"/>
    </location>
</feature>
<dbReference type="GO" id="GO:0010329">
    <property type="term" value="F:auxin efflux transmembrane transporter activity"/>
    <property type="evidence" value="ECO:0007669"/>
    <property type="project" value="UniProtKB-ARBA"/>
</dbReference>
<dbReference type="Pfam" id="PF00005">
    <property type="entry name" value="ABC_tran"/>
    <property type="match status" value="4"/>
</dbReference>
<dbReference type="InterPro" id="IPR036640">
    <property type="entry name" value="ABC1_TM_sf"/>
</dbReference>
<feature type="region of interest" description="Disordered" evidence="12">
    <location>
        <begin position="164"/>
        <end position="251"/>
    </location>
</feature>
<evidence type="ECO:0000256" key="7">
    <source>
        <dbReference type="ARBA" id="ARBA00022840"/>
    </source>
</evidence>
<keyword evidence="18" id="KW-1185">Reference proteome</keyword>
<evidence type="ECO:0000256" key="9">
    <source>
        <dbReference type="ARBA" id="ARBA00023136"/>
    </source>
</evidence>
<dbReference type="SMART" id="SM00343">
    <property type="entry name" value="ZnF_C2HC"/>
    <property type="match status" value="1"/>
</dbReference>
<gene>
    <name evidence="17" type="ORF">HYC85_019065</name>
</gene>
<comment type="similarity">
    <text evidence="2">Belongs to the ABC transporter superfamily. ABCB family. Multidrug resistance exporter (TC 3.A.1.201) subfamily.</text>
</comment>
<evidence type="ECO:0000256" key="4">
    <source>
        <dbReference type="ARBA" id="ARBA00022692"/>
    </source>
</evidence>
<dbReference type="FunFam" id="1.20.1560.10:FF:000044">
    <property type="entry name" value="ABC transporter B family member 9"/>
    <property type="match status" value="2"/>
</dbReference>
<feature type="transmembrane region" description="Helical" evidence="13">
    <location>
        <begin position="2572"/>
        <end position="2594"/>
    </location>
</feature>
<dbReference type="GO" id="GO:0010328">
    <property type="term" value="F:auxin influx transmembrane transporter activity"/>
    <property type="evidence" value="ECO:0007669"/>
    <property type="project" value="UniProtKB-ARBA"/>
</dbReference>
<feature type="transmembrane region" description="Helical" evidence="13">
    <location>
        <begin position="1874"/>
        <end position="1899"/>
    </location>
</feature>
<feature type="transmembrane region" description="Helical" evidence="13">
    <location>
        <begin position="696"/>
        <end position="721"/>
    </location>
</feature>
<evidence type="ECO:0000256" key="6">
    <source>
        <dbReference type="ARBA" id="ARBA00022741"/>
    </source>
</evidence>
<feature type="transmembrane region" description="Helical" evidence="13">
    <location>
        <begin position="1911"/>
        <end position="1936"/>
    </location>
</feature>
<dbReference type="GO" id="GO:0016887">
    <property type="term" value="F:ATP hydrolysis activity"/>
    <property type="evidence" value="ECO:0007669"/>
    <property type="project" value="InterPro"/>
</dbReference>
<keyword evidence="11" id="KW-0863">Zinc-finger</keyword>
<dbReference type="Gene3D" id="1.20.1560.10">
    <property type="entry name" value="ABC transporter type 1, transmembrane domain"/>
    <property type="match status" value="3"/>
</dbReference>
<evidence type="ECO:0000256" key="12">
    <source>
        <dbReference type="SAM" id="MobiDB-lite"/>
    </source>
</evidence>
<accession>A0A7J7GKU2</accession>
<dbReference type="PROSITE" id="PS50158">
    <property type="entry name" value="ZF_CCHC"/>
    <property type="match status" value="1"/>
</dbReference>
<evidence type="ECO:0000259" key="16">
    <source>
        <dbReference type="PROSITE" id="PS50929"/>
    </source>
</evidence>
<feature type="compositionally biased region" description="Polar residues" evidence="12">
    <location>
        <begin position="2237"/>
        <end position="2254"/>
    </location>
</feature>
<feature type="compositionally biased region" description="Polar residues" evidence="12">
    <location>
        <begin position="407"/>
        <end position="419"/>
    </location>
</feature>
<dbReference type="EMBL" id="JACBKZ010000009">
    <property type="protein sequence ID" value="KAF5941423.1"/>
    <property type="molecule type" value="Genomic_DNA"/>
</dbReference>
<keyword evidence="5" id="KW-0677">Repeat</keyword>
<dbReference type="GO" id="GO:0005886">
    <property type="term" value="C:plasma membrane"/>
    <property type="evidence" value="ECO:0007669"/>
    <property type="project" value="UniProtKB-SubCell"/>
</dbReference>
<evidence type="ECO:0000256" key="3">
    <source>
        <dbReference type="ARBA" id="ARBA00022448"/>
    </source>
</evidence>
<dbReference type="GO" id="GO:0090374">
    <property type="term" value="P:oligopeptide export from mitochondrion"/>
    <property type="evidence" value="ECO:0007669"/>
    <property type="project" value="TreeGrafter"/>
</dbReference>
<feature type="domain" description="ABC transporter" evidence="15">
    <location>
        <begin position="795"/>
        <end position="1038"/>
    </location>
</feature>
<dbReference type="InterPro" id="IPR003439">
    <property type="entry name" value="ABC_transporter-like_ATP-bd"/>
</dbReference>
<dbReference type="SUPFAM" id="SSF57756">
    <property type="entry name" value="Retrovirus zinc finger-like domains"/>
    <property type="match status" value="1"/>
</dbReference>
<feature type="domain" description="ABC transmembrane type-1" evidence="16">
    <location>
        <begin position="2313"/>
        <end position="2599"/>
    </location>
</feature>
<reference evidence="17 18" key="2">
    <citation type="submission" date="2020-07" db="EMBL/GenBank/DDBJ databases">
        <title>Genome assembly of wild tea tree DASZ reveals pedigree and selection history of tea varieties.</title>
        <authorList>
            <person name="Zhang W."/>
        </authorList>
    </citation>
    <scope>NUCLEOTIDE SEQUENCE [LARGE SCALE GENOMIC DNA]</scope>
    <source>
        <strain evidence="18">cv. G240</strain>
        <tissue evidence="17">Leaf</tissue>
    </source>
</reference>
<dbReference type="Pfam" id="PF00664">
    <property type="entry name" value="ABC_membrane"/>
    <property type="match status" value="4"/>
</dbReference>
<keyword evidence="4 13" id="KW-0812">Transmembrane</keyword>
<feature type="domain" description="CCHC-type" evidence="14">
    <location>
        <begin position="35"/>
        <end position="50"/>
    </location>
</feature>
<feature type="domain" description="ABC transporter" evidence="15">
    <location>
        <begin position="1323"/>
        <end position="1560"/>
    </location>
</feature>
<evidence type="ECO:0000256" key="13">
    <source>
        <dbReference type="SAM" id="Phobius"/>
    </source>
</evidence>
<dbReference type="Gene3D" id="3.40.50.300">
    <property type="entry name" value="P-loop containing nucleotide triphosphate hydrolases"/>
    <property type="match status" value="4"/>
</dbReference>
<dbReference type="InterPro" id="IPR036875">
    <property type="entry name" value="Znf_CCHC_sf"/>
</dbReference>
<dbReference type="NCBIfam" id="NF010167">
    <property type="entry name" value="PRK13648.1"/>
    <property type="match status" value="4"/>
</dbReference>
<feature type="transmembrane region" description="Helical" evidence="13">
    <location>
        <begin position="621"/>
        <end position="640"/>
    </location>
</feature>
<feature type="domain" description="ABC transporter" evidence="15">
    <location>
        <begin position="2634"/>
        <end position="2871"/>
    </location>
</feature>
<organism evidence="17 18">
    <name type="scientific">Camellia sinensis</name>
    <name type="common">Tea plant</name>
    <name type="synonym">Thea sinensis</name>
    <dbReference type="NCBI Taxonomy" id="4442"/>
    <lineage>
        <taxon>Eukaryota</taxon>
        <taxon>Viridiplantae</taxon>
        <taxon>Streptophyta</taxon>
        <taxon>Embryophyta</taxon>
        <taxon>Tracheophyta</taxon>
        <taxon>Spermatophyta</taxon>
        <taxon>Magnoliopsida</taxon>
        <taxon>eudicotyledons</taxon>
        <taxon>Gunneridae</taxon>
        <taxon>Pentapetalae</taxon>
        <taxon>asterids</taxon>
        <taxon>Ericales</taxon>
        <taxon>Theaceae</taxon>
        <taxon>Camellia</taxon>
    </lineage>
</organism>
<dbReference type="PANTHER" id="PTHR43394">
    <property type="entry name" value="ATP-DEPENDENT PERMEASE MDL1, MITOCHONDRIAL"/>
    <property type="match status" value="1"/>
</dbReference>
<dbReference type="InterPro" id="IPR011527">
    <property type="entry name" value="ABC1_TM_dom"/>
</dbReference>
<dbReference type="SUPFAM" id="SSF90123">
    <property type="entry name" value="ABC transporter transmembrane region"/>
    <property type="match status" value="4"/>
</dbReference>
<dbReference type="InterPro" id="IPR001878">
    <property type="entry name" value="Znf_CCHC"/>
</dbReference>
<name>A0A7J7GKU2_CAMSI</name>
<dbReference type="FunFam" id="3.40.50.300:FF:000066">
    <property type="entry name" value="ABC transporter B family member 1"/>
    <property type="match status" value="4"/>
</dbReference>
<dbReference type="Gene3D" id="4.10.60.10">
    <property type="entry name" value="Zinc finger, CCHC-type"/>
    <property type="match status" value="1"/>
</dbReference>
<sequence length="2935" mass="318290">MTFFKKKLKKGFQKGWKKPQEWQKQQHYKHQIGSCYKCGQKGHIKASCPQKKQNKDNNPVAMTISEALVLEPSSNSWWIDSAATRHIVQNKDMLGHINKNEMSRMFKSGLLPKGWQFETEPTGIPDPDPGLSATVDLTLNSHSHRHSSLTAAVLPHCRSSHSLSHIRRRCAPSPPIVPNLEDGDDEDGDLEDGDDEDEQHLCSPPPIETDLKMDRSGSDSYVYGFSGSGKPEPRSGAGVGGQIGSPSGIGAGDGEFLTIGNRGRGGWSPAPPRPVAIPILPASNSEISGSKRARRPSTVLKDHYVFQVEELNNVVDDLTSYNEAMSSNDAPQWLKAMNEELDSIKKNDVWELTDLPNGRKAIGCKWVLRKKFKVDGSLEKYKASISVSMSHKVRVLWCGGHRESGFNENTNTVKSSASAQHPPPGMEREKTTKNSSGSIQDSDKIQKEKEVTNIVPLYKLFSFADFADYVLMLVGTMAAIGNGICMPLTSVLLGELIDSFGQTVSTKQVVHQVSKVSLKYVYLALGSGFASFFQVACWMVTGERQSARIRSLYLRTILRQEIGYFDKETTTGEIISRMSGDTFLIQDAMGEKVGKFIELVASFLGGFVIALIKGWLLTLVLLSSVPPISISGGIVIIIIAKMTSHGQIAYSLAGTVVEQTIGSIRTVASFTGERQAINKYKKSLLKAYKSGVQAGLALGLGFGVFMFLLCSSYALAVWYGAEMIIDKGYTGGRVLIVISAVLTGSFSVGQVSPCLSAFASGQAAAFKMIEIINRKSEIDPYNTNGQKLDDICGDIELRDVYFSYPARQNELIFSGFSLSIPRGATVALVGQSGSGKSTVINLIERFYDPQAGEVLIDGINVKEFQLRWIRGKIGLVSQEPMLFTSSIRDNIAYGKDGATIEDIKVATELANAAKFIDKLPQGLDTMVGEHGIQMSGGQKQRIAIARAILKDPRILLLDEATSALDAESEKIVQEALERVMVNRTTIIVAHRLGTVKNADMIAYRILKVHFASFYACKNLGKDSEQKNADDQDGPEIIVDSGRHSSQQVSFLRSLSQGSSGIGNSSRHSFSISFSVPTAINFLKTTTVEPTTPASATLQAVVPQVPLRRLIKRIRLMCFEKLVHMETSWFDEAEHSSGAISARLSGDATLITNLVGDSLALIVQNAATAIAGLVIAFQANWLLALIILVMVPLIGLNGYIQAKFLSGFSADAKKSFEDASQVAGDAVGSIRTIASFSAEEKVMQLYQMKCEGPMKAGIRQGLVCGVFFGLTMTTVSISQSAALAPDLSRANSAAASVLAILDQKSKIDSSDDSGTTLENVWGDIEFQHVSFKYATRPNIQIFRDLCLTISSGKTVALVGESGCGKSTVISLLQRFYDPNSGQITLDGVEIKRLKLKWLRQQMGLVSQEPILFNETIRANISYGKASSATEAEIIAAAELANAHKFISGLQQGYDTVVGERGIQLSGGQKQRVAIARAIVKSPRILLLDEATSALDAESEKVVQDALDRVMVDRTTVVVAHRLSTIIDADLIAVVKNGVIAEKGKHDTLMNINDGIYASLISKVVTATSWRTSTQVVNNMTKESGFNENTSTVKTSASAQHSPPGMEREKTTKNSSGSIQDSDKIQKEKEVTNIVPLYKLFSFADFTDYVLMLVGTMAAIGNGICMPLTSMLLGELIDSFGQTVNTKQVVHQVSKVSLKYVYLALGSGFASFFQVACWMVTGERQSARIRSLYLRTILRQEIGYFDKETTTGEIISRMSGDTFLIQDAMGEKVGKFIQLVASFLGGFVLALIKGWLLTLVLLSSVPPIIISTGIMMIIRAKMTSRGQIAYSLAGTVAEQTIGSIRTVASFTGERQAINKYKKSLLKAYKSGVQAGLALGLGTGVFMFLWCSSYALAVWYGAKMIIDKGYTGGRVMIVISAVLTGSLSAGHVSPCLSAFASGQAAAFKMIETINRKSEIDPYNTNGQKLDDICGDIELRDVYFSYPARQNELIFSGFSLSIPRGTTVALVGQSGSGKSTVINLIERFYDPQAGEVLIDGINVKEFQLRWIRGKIGLVSQEPVLFTSSIRDNIAYGKDGATIEEIKVATELANAAKFIDKLPQGLDTMVGEHGIQMSGGQKQRIAIARAILKDPRILLLDEATSALDAESEKIVQEALERVMINRTTIIVAHRLGTVKNADMIAVIHRGKVVEKGLHSELVQDPEGAFCQLLRLQELSKDSEQKNADDWDGPEIIVDSGRHPSQQVSLRSLSQGSSGIGNSSRHSFSISFGVPTAINFLETTAEPTTPASATLQAVVPQVPLRRLAYLNKPEIPMLIIGSAAAVINGLIMPIFGLLLASIIKIFYEPPPELRKDSKFWASMFLVLGVATLLATPVRTYFFSMAGCRLIKRIRLMCFEKLVHMETNWFDEAEHSSGKISARLSGDATLVTNLVGDSLALIVQNAATAIAGLVIAFQANWLLALIILVTVPLIGLNGYMQAKFLSGFSADAKKSFEDASQVAGDAVGSIRTIASFSAEEKVMQLYQMKCEGPMKAGIRQGLVCGAGLGFAIFSLFLVYAACFYAGARLAEAGKMDFAAVFRVFFGLTMTTLSISQSVALAPDLSRAKSAAASILAILDQKSKIDSSDDSGTTLENVWGDIEFQHISFKYATRPNIQIFRDLCLTISSNKTVALVGESGCGKSTIISLLQRFYDPNSGQITLDGVEIKRLKLKWLRQQMGLVSQEPVLFNETIRANISYGKASSATEAEIIAAAELANAHKFISGLQQGYDTVVGERGLQLSGGQKQRVAIARAIVKSPRILLLDEATSALDAESEKVVQDALDRVMVDRTTVVVAHRISTIIDADLIAVVKNGVIAEKGKHDALMNINDGIYASLVALHTISCDCNVSFLSKHMEEKINIIFFFWLKLQPLPKTTSPVGVGAAVLSVLTSSSQSLSLDVKN</sequence>
<evidence type="ECO:0000313" key="18">
    <source>
        <dbReference type="Proteomes" id="UP000593564"/>
    </source>
</evidence>
<dbReference type="PANTHER" id="PTHR43394:SF16">
    <property type="entry name" value="ABC TRANSPORTER B FAMILY MEMBER 4-LIKE ISOFORM X1"/>
    <property type="match status" value="1"/>
</dbReference>
<dbReference type="GO" id="GO:0005524">
    <property type="term" value="F:ATP binding"/>
    <property type="evidence" value="ECO:0007669"/>
    <property type="project" value="UniProtKB-KW"/>
</dbReference>
<reference evidence="18" key="1">
    <citation type="journal article" date="2020" name="Nat. Commun.">
        <title>Genome assembly of wild tea tree DASZ reveals pedigree and selection history of tea varieties.</title>
        <authorList>
            <person name="Zhang W."/>
            <person name="Zhang Y."/>
            <person name="Qiu H."/>
            <person name="Guo Y."/>
            <person name="Wan H."/>
            <person name="Zhang X."/>
            <person name="Scossa F."/>
            <person name="Alseekh S."/>
            <person name="Zhang Q."/>
            <person name="Wang P."/>
            <person name="Xu L."/>
            <person name="Schmidt M.H."/>
            <person name="Jia X."/>
            <person name="Li D."/>
            <person name="Zhu A."/>
            <person name="Guo F."/>
            <person name="Chen W."/>
            <person name="Ni D."/>
            <person name="Usadel B."/>
            <person name="Fernie A.R."/>
            <person name="Wen W."/>
        </authorList>
    </citation>
    <scope>NUCLEOTIDE SEQUENCE [LARGE SCALE GENOMIC DNA]</scope>
    <source>
        <strain evidence="18">cv. G240</strain>
    </source>
</reference>
<feature type="transmembrane region" description="Helical" evidence="13">
    <location>
        <begin position="1771"/>
        <end position="1790"/>
    </location>
</feature>
<dbReference type="SUPFAM" id="SSF52540">
    <property type="entry name" value="P-loop containing nucleoside triphosphate hydrolases"/>
    <property type="match status" value="4"/>
</dbReference>
<evidence type="ECO:0000256" key="2">
    <source>
        <dbReference type="ARBA" id="ARBA00007577"/>
    </source>
</evidence>
<keyword evidence="8 13" id="KW-1133">Transmembrane helix</keyword>
<dbReference type="PROSITE" id="PS50929">
    <property type="entry name" value="ABC_TM1F"/>
    <property type="match status" value="4"/>
</dbReference>
<evidence type="ECO:0000256" key="11">
    <source>
        <dbReference type="PROSITE-ProRule" id="PRU00047"/>
    </source>
</evidence>
<evidence type="ECO:0000256" key="5">
    <source>
        <dbReference type="ARBA" id="ARBA00022737"/>
    </source>
</evidence>
<feature type="transmembrane region" description="Helical" evidence="13">
    <location>
        <begin position="469"/>
        <end position="493"/>
    </location>
</feature>
<feature type="domain" description="ABC transmembrane type-1" evidence="16">
    <location>
        <begin position="1108"/>
        <end position="1283"/>
    </location>
</feature>
<feature type="domain" description="ABC transporter" evidence="15">
    <location>
        <begin position="1973"/>
        <end position="2209"/>
    </location>
</feature>
<proteinExistence type="inferred from homology"/>
<dbReference type="FunFam" id="1.20.1560.10:FF:000009">
    <property type="entry name" value="ABC transporter B family member 1"/>
    <property type="match status" value="1"/>
</dbReference>
<dbReference type="SMART" id="SM00382">
    <property type="entry name" value="AAA"/>
    <property type="match status" value="4"/>
</dbReference>
<feature type="transmembrane region" description="Helical" evidence="13">
    <location>
        <begin position="1647"/>
        <end position="1671"/>
    </location>
</feature>
<feature type="transmembrane region" description="Helical" evidence="13">
    <location>
        <begin position="596"/>
        <end position="615"/>
    </location>
</feature>
<keyword evidence="10" id="KW-0325">Glycoprotein</keyword>
<keyword evidence="11" id="KW-0479">Metal-binding</keyword>
<dbReference type="PROSITE" id="PS50893">
    <property type="entry name" value="ABC_TRANSPORTER_2"/>
    <property type="match status" value="4"/>
</dbReference>
<keyword evidence="9 13" id="KW-0472">Membrane</keyword>
<feature type="compositionally biased region" description="Polar residues" evidence="12">
    <location>
        <begin position="1579"/>
        <end position="1599"/>
    </location>
</feature>
<feature type="transmembrane region" description="Helical" evidence="13">
    <location>
        <begin position="2535"/>
        <end position="2560"/>
    </location>
</feature>
<dbReference type="InterPro" id="IPR039421">
    <property type="entry name" value="Type_1_exporter"/>
</dbReference>
<feature type="compositionally biased region" description="Gly residues" evidence="12">
    <location>
        <begin position="237"/>
        <end position="251"/>
    </location>
</feature>
<evidence type="ECO:0000259" key="14">
    <source>
        <dbReference type="PROSITE" id="PS50158"/>
    </source>
</evidence>
<feature type="domain" description="ABC transmembrane type-1" evidence="16">
    <location>
        <begin position="473"/>
        <end position="760"/>
    </location>
</feature>
<feature type="transmembrane region" description="Helical" evidence="13">
    <location>
        <begin position="2309"/>
        <end position="2341"/>
    </location>
</feature>
<dbReference type="PROSITE" id="PS00211">
    <property type="entry name" value="ABC_TRANSPORTER_1"/>
    <property type="match status" value="4"/>
</dbReference>
<feature type="transmembrane region" description="Helical" evidence="13">
    <location>
        <begin position="2454"/>
        <end position="2472"/>
    </location>
</feature>
<keyword evidence="7" id="KW-0067">ATP-binding</keyword>
<feature type="region of interest" description="Disordered" evidence="12">
    <location>
        <begin position="2217"/>
        <end position="2254"/>
    </location>
</feature>
<protein>
    <submittedName>
        <fullName evidence="17">Uncharacterized protein</fullName>
    </submittedName>
</protein>
<keyword evidence="3" id="KW-0813">Transport</keyword>
<dbReference type="GO" id="GO:0005743">
    <property type="term" value="C:mitochondrial inner membrane"/>
    <property type="evidence" value="ECO:0007669"/>
    <property type="project" value="TreeGrafter"/>
</dbReference>
<dbReference type="InterPro" id="IPR017871">
    <property type="entry name" value="ABC_transporter-like_CS"/>
</dbReference>
<dbReference type="GO" id="GO:0008270">
    <property type="term" value="F:zinc ion binding"/>
    <property type="evidence" value="ECO:0007669"/>
    <property type="project" value="UniProtKB-KW"/>
</dbReference>
<evidence type="ECO:0000259" key="15">
    <source>
        <dbReference type="PROSITE" id="PS50893"/>
    </source>
</evidence>
<feature type="region of interest" description="Disordered" evidence="12">
    <location>
        <begin position="407"/>
        <end position="444"/>
    </location>
</feature>
<feature type="region of interest" description="Disordered" evidence="12">
    <location>
        <begin position="1579"/>
        <end position="1622"/>
    </location>
</feature>
<dbReference type="InterPro" id="IPR027417">
    <property type="entry name" value="P-loop_NTPase"/>
</dbReference>
<keyword evidence="6" id="KW-0547">Nucleotide-binding</keyword>
<feature type="transmembrane region" description="Helical" evidence="13">
    <location>
        <begin position="1180"/>
        <end position="1199"/>
    </location>
</feature>
<dbReference type="Proteomes" id="UP000593564">
    <property type="component" value="Unassembled WGS sequence"/>
</dbReference>
<keyword evidence="11" id="KW-0862">Zinc</keyword>
<dbReference type="CDD" id="cd03249">
    <property type="entry name" value="ABC_MTABC3_MDL1_MDL2"/>
    <property type="match status" value="4"/>
</dbReference>
<feature type="transmembrane region" description="Helical" evidence="13">
    <location>
        <begin position="1796"/>
        <end position="1816"/>
    </location>
</feature>
<dbReference type="InterPro" id="IPR003593">
    <property type="entry name" value="AAA+_ATPase"/>
</dbReference>
<dbReference type="GO" id="GO:0015421">
    <property type="term" value="F:ABC-type oligopeptide transporter activity"/>
    <property type="evidence" value="ECO:0007669"/>
    <property type="project" value="TreeGrafter"/>
</dbReference>
<dbReference type="GO" id="GO:0003676">
    <property type="term" value="F:nucleic acid binding"/>
    <property type="evidence" value="ECO:0007669"/>
    <property type="project" value="InterPro"/>
</dbReference>
<feature type="transmembrane region" description="Helical" evidence="13">
    <location>
        <begin position="520"/>
        <end position="541"/>
    </location>
</feature>
<feature type="transmembrane region" description="Helical" evidence="13">
    <location>
        <begin position="2353"/>
        <end position="2376"/>
    </location>
</feature>
<comment type="subcellular location">
    <subcellularLocation>
        <location evidence="1">Cell membrane</location>
        <topology evidence="1">Multi-pass membrane protein</topology>
    </subcellularLocation>
</comment>
<evidence type="ECO:0000256" key="8">
    <source>
        <dbReference type="ARBA" id="ARBA00022989"/>
    </source>
</evidence>
<dbReference type="Pfam" id="PF00098">
    <property type="entry name" value="zf-CCHC"/>
    <property type="match status" value="1"/>
</dbReference>
<feature type="transmembrane region" description="Helical" evidence="13">
    <location>
        <begin position="1698"/>
        <end position="1719"/>
    </location>
</feature>
<feature type="compositionally biased region" description="Acidic residues" evidence="12">
    <location>
        <begin position="181"/>
        <end position="198"/>
    </location>
</feature>
<dbReference type="CDD" id="cd18577">
    <property type="entry name" value="ABC_6TM_Pgp_ABCB1_D1_like"/>
    <property type="match status" value="2"/>
</dbReference>
<comment type="caution">
    <text evidence="17">The sequence shown here is derived from an EMBL/GenBank/DDBJ whole genome shotgun (WGS) entry which is preliminary data.</text>
</comment>
<evidence type="ECO:0000256" key="10">
    <source>
        <dbReference type="ARBA" id="ARBA00023180"/>
    </source>
</evidence>
<evidence type="ECO:0000313" key="17">
    <source>
        <dbReference type="EMBL" id="KAF5941423.1"/>
    </source>
</evidence>